<keyword evidence="4" id="KW-0418">Kinase</keyword>
<dbReference type="InterPro" id="IPR011009">
    <property type="entry name" value="Kinase-like_dom_sf"/>
</dbReference>
<comment type="caution">
    <text evidence="7">The sequence shown here is derived from an EMBL/GenBank/DDBJ whole genome shotgun (WGS) entry which is preliminary data.</text>
</comment>
<evidence type="ECO:0000256" key="4">
    <source>
        <dbReference type="ARBA" id="ARBA00022777"/>
    </source>
</evidence>
<keyword evidence="2" id="KW-0808">Transferase</keyword>
<dbReference type="Pfam" id="PF00069">
    <property type="entry name" value="Pkinase"/>
    <property type="match status" value="1"/>
</dbReference>
<keyword evidence="1" id="KW-0723">Serine/threonine-protein kinase</keyword>
<keyword evidence="3" id="KW-0547">Nucleotide-binding</keyword>
<reference evidence="7 8" key="1">
    <citation type="submission" date="2019-03" db="EMBL/GenBank/DDBJ databases">
        <title>Single cell metagenomics reveals metabolic interactions within the superorganism composed of flagellate Streblomastix strix and complex community of Bacteroidetes bacteria on its surface.</title>
        <authorList>
            <person name="Treitli S.C."/>
            <person name="Kolisko M."/>
            <person name="Husnik F."/>
            <person name="Keeling P."/>
            <person name="Hampl V."/>
        </authorList>
    </citation>
    <scope>NUCLEOTIDE SEQUENCE [LARGE SCALE GENOMIC DNA]</scope>
    <source>
        <strain evidence="7">ST1C</strain>
    </source>
</reference>
<dbReference type="OrthoDB" id="1732493at2759"/>
<dbReference type="InterPro" id="IPR008271">
    <property type="entry name" value="Ser/Thr_kinase_AS"/>
</dbReference>
<accession>A0A5J4UI22</accession>
<dbReference type="PROSITE" id="PS00108">
    <property type="entry name" value="PROTEIN_KINASE_ST"/>
    <property type="match status" value="1"/>
</dbReference>
<evidence type="ECO:0000256" key="5">
    <source>
        <dbReference type="ARBA" id="ARBA00022840"/>
    </source>
</evidence>
<dbReference type="PANTHER" id="PTHR11584:SF369">
    <property type="entry name" value="MITOGEN-ACTIVATED PROTEIN KINASE KINASE KINASE 19-RELATED"/>
    <property type="match status" value="1"/>
</dbReference>
<feature type="domain" description="Protein kinase" evidence="6">
    <location>
        <begin position="1"/>
        <end position="92"/>
    </location>
</feature>
<dbReference type="GO" id="GO:0004674">
    <property type="term" value="F:protein serine/threonine kinase activity"/>
    <property type="evidence" value="ECO:0007669"/>
    <property type="project" value="UniProtKB-KW"/>
</dbReference>
<dbReference type="Gene3D" id="1.10.510.10">
    <property type="entry name" value="Transferase(Phosphotransferase) domain 1"/>
    <property type="match status" value="1"/>
</dbReference>
<dbReference type="AlphaFoldDB" id="A0A5J4UI22"/>
<sequence length="92" mass="10402">MKSQNIQKREITFTIYILQILSGIQVLHSLNIIHRDLKPENILVDKDGVIKIADFGLASNLESEQYIQAAGTQIYSSPEELINKKATFQSDI</sequence>
<evidence type="ECO:0000256" key="3">
    <source>
        <dbReference type="ARBA" id="ARBA00022741"/>
    </source>
</evidence>
<dbReference type="InterPro" id="IPR000719">
    <property type="entry name" value="Prot_kinase_dom"/>
</dbReference>
<gene>
    <name evidence="7" type="ORF">EZS28_034670</name>
</gene>
<organism evidence="7 8">
    <name type="scientific">Streblomastix strix</name>
    <dbReference type="NCBI Taxonomy" id="222440"/>
    <lineage>
        <taxon>Eukaryota</taxon>
        <taxon>Metamonada</taxon>
        <taxon>Preaxostyla</taxon>
        <taxon>Oxymonadida</taxon>
        <taxon>Streblomastigidae</taxon>
        <taxon>Streblomastix</taxon>
    </lineage>
</organism>
<proteinExistence type="predicted"/>
<evidence type="ECO:0000256" key="1">
    <source>
        <dbReference type="ARBA" id="ARBA00022527"/>
    </source>
</evidence>
<dbReference type="GO" id="GO:0005524">
    <property type="term" value="F:ATP binding"/>
    <property type="evidence" value="ECO:0007669"/>
    <property type="project" value="UniProtKB-KW"/>
</dbReference>
<evidence type="ECO:0000256" key="2">
    <source>
        <dbReference type="ARBA" id="ARBA00022679"/>
    </source>
</evidence>
<dbReference type="EMBL" id="SNRW01015998">
    <property type="protein sequence ID" value="KAA6369804.1"/>
    <property type="molecule type" value="Genomic_DNA"/>
</dbReference>
<evidence type="ECO:0000259" key="6">
    <source>
        <dbReference type="PROSITE" id="PS50011"/>
    </source>
</evidence>
<dbReference type="PROSITE" id="PS50011">
    <property type="entry name" value="PROTEIN_KINASE_DOM"/>
    <property type="match status" value="1"/>
</dbReference>
<keyword evidence="5" id="KW-0067">ATP-binding</keyword>
<dbReference type="Proteomes" id="UP000324800">
    <property type="component" value="Unassembled WGS sequence"/>
</dbReference>
<dbReference type="PANTHER" id="PTHR11584">
    <property type="entry name" value="SERINE/THREONINE PROTEIN KINASE"/>
    <property type="match status" value="1"/>
</dbReference>
<name>A0A5J4UI22_9EUKA</name>
<evidence type="ECO:0000313" key="7">
    <source>
        <dbReference type="EMBL" id="KAA6369804.1"/>
    </source>
</evidence>
<dbReference type="SUPFAM" id="SSF56112">
    <property type="entry name" value="Protein kinase-like (PK-like)"/>
    <property type="match status" value="1"/>
</dbReference>
<protein>
    <recommendedName>
        <fullName evidence="6">Protein kinase domain-containing protein</fullName>
    </recommendedName>
</protein>
<evidence type="ECO:0000313" key="8">
    <source>
        <dbReference type="Proteomes" id="UP000324800"/>
    </source>
</evidence>